<dbReference type="GO" id="GO:0008324">
    <property type="term" value="F:monoatomic cation transmembrane transporter activity"/>
    <property type="evidence" value="ECO:0007669"/>
    <property type="project" value="InterPro"/>
</dbReference>
<dbReference type="Gene3D" id="3.40.50.720">
    <property type="entry name" value="NAD(P)-binding Rossmann-like Domain"/>
    <property type="match status" value="1"/>
</dbReference>
<dbReference type="InterPro" id="IPR036721">
    <property type="entry name" value="RCK_C_sf"/>
</dbReference>
<dbReference type="AlphaFoldDB" id="M1X5R8"/>
<dbReference type="InterPro" id="IPR006037">
    <property type="entry name" value="RCK_C"/>
</dbReference>
<name>M1X5R8_9NOST</name>
<accession>M1X5R8</accession>
<dbReference type="Proteomes" id="UP000053051">
    <property type="component" value="Unassembled WGS sequence"/>
</dbReference>
<keyword evidence="4" id="KW-1185">Reference proteome</keyword>
<dbReference type="InterPro" id="IPR003148">
    <property type="entry name" value="RCK_N"/>
</dbReference>
<dbReference type="PROSITE" id="PS51202">
    <property type="entry name" value="RCK_C"/>
    <property type="match status" value="1"/>
</dbReference>
<comment type="caution">
    <text evidence="3">The sequence shown here is derived from an EMBL/GenBank/DDBJ whole genome shotgun (WGS) entry which is preliminary data.</text>
</comment>
<dbReference type="InterPro" id="IPR036291">
    <property type="entry name" value="NAD(P)-bd_dom_sf"/>
</dbReference>
<evidence type="ECO:0000259" key="2">
    <source>
        <dbReference type="PROSITE" id="PS51202"/>
    </source>
</evidence>
<evidence type="ECO:0000313" key="3">
    <source>
        <dbReference type="EMBL" id="CCH67571.1"/>
    </source>
</evidence>
<proteinExistence type="predicted"/>
<feature type="domain" description="RCK N-terminal" evidence="1">
    <location>
        <begin position="30"/>
        <end position="148"/>
    </location>
</feature>
<evidence type="ECO:0000259" key="1">
    <source>
        <dbReference type="PROSITE" id="PS51201"/>
    </source>
</evidence>
<dbReference type="InterPro" id="IPR050721">
    <property type="entry name" value="Trk_Ktr_HKT_K-transport"/>
</dbReference>
<dbReference type="Pfam" id="PF02080">
    <property type="entry name" value="TrkA_C"/>
    <property type="match status" value="1"/>
</dbReference>
<reference evidence="3 4" key="1">
    <citation type="submission" date="2012-05" db="EMBL/GenBank/DDBJ databases">
        <authorList>
            <person name="Hilton J."/>
        </authorList>
    </citation>
    <scope>NUCLEOTIDE SEQUENCE [LARGE SCALE GENOMIC DNA]</scope>
    <source>
        <strain evidence="3 4">HH01</strain>
    </source>
</reference>
<dbReference type="PANTHER" id="PTHR43833">
    <property type="entry name" value="POTASSIUM CHANNEL PROTEIN 2-RELATED-RELATED"/>
    <property type="match status" value="1"/>
</dbReference>
<dbReference type="GO" id="GO:0006813">
    <property type="term" value="P:potassium ion transport"/>
    <property type="evidence" value="ECO:0007669"/>
    <property type="project" value="InterPro"/>
</dbReference>
<dbReference type="PANTHER" id="PTHR43833:SF7">
    <property type="entry name" value="KTR SYSTEM POTASSIUM UPTAKE PROTEIN C"/>
    <property type="match status" value="1"/>
</dbReference>
<protein>
    <submittedName>
        <fullName evidence="3">Potassium uptake protein, integral membrane component, KtrA</fullName>
    </submittedName>
</protein>
<dbReference type="SUPFAM" id="SSF51735">
    <property type="entry name" value="NAD(P)-binding Rossmann-fold domains"/>
    <property type="match status" value="1"/>
</dbReference>
<organism evidence="3 4">
    <name type="scientific">Richelia intracellularis HH01</name>
    <dbReference type="NCBI Taxonomy" id="1165094"/>
    <lineage>
        <taxon>Bacteria</taxon>
        <taxon>Bacillati</taxon>
        <taxon>Cyanobacteriota</taxon>
        <taxon>Cyanophyceae</taxon>
        <taxon>Nostocales</taxon>
        <taxon>Nostocaceae</taxon>
        <taxon>Richelia</taxon>
    </lineage>
</organism>
<dbReference type="Pfam" id="PF02254">
    <property type="entry name" value="TrkA_N"/>
    <property type="match status" value="1"/>
</dbReference>
<dbReference type="PROSITE" id="PS51201">
    <property type="entry name" value="RCK_N"/>
    <property type="match status" value="1"/>
</dbReference>
<sequence length="245" mass="26731">MVTSKCLYQLGITIVNLSSLKFFRNLIKDDQQFAVIGLGRFGRSVSTTLHKLGYQVLATDIDEKRVAQALTENIAGHAVKIDSTEPSALKEAGIFEVDTVIVGIGNYIQESIITTLNVKEGGVSNVVAKASSEVHCKLLRRVGADHVVFPEYEAGCALARTLTKPSILERFDIDPDNSIVELIVPEEFHGKNIAELHLRNRFGVNVLAVSEGGKFLINPGPGKRLQKGSIMAVIGRNQDINRLPI</sequence>
<evidence type="ECO:0000313" key="4">
    <source>
        <dbReference type="Proteomes" id="UP000053051"/>
    </source>
</evidence>
<reference evidence="4" key="2">
    <citation type="submission" date="2016-01" db="EMBL/GenBank/DDBJ databases">
        <title>Diatom-associated endosymboitic cyanobacterium lacks core nitrogen metabolism enzymes.</title>
        <authorList>
            <person name="Hilton J.A."/>
            <person name="Foster R.A."/>
            <person name="Tripp H.J."/>
            <person name="Carter B.J."/>
            <person name="Zehr J.P."/>
            <person name="Villareal T.A."/>
        </authorList>
    </citation>
    <scope>NUCLEOTIDE SEQUENCE [LARGE SCALE GENOMIC DNA]</scope>
    <source>
        <strain evidence="4">HH01</strain>
    </source>
</reference>
<gene>
    <name evidence="3" type="ORF">RINTHH_14160</name>
</gene>
<dbReference type="EMBL" id="CAIY01000047">
    <property type="protein sequence ID" value="CCH67571.1"/>
    <property type="molecule type" value="Genomic_DNA"/>
</dbReference>
<dbReference type="SUPFAM" id="SSF116726">
    <property type="entry name" value="TrkA C-terminal domain-like"/>
    <property type="match status" value="1"/>
</dbReference>
<dbReference type="STRING" id="1165094.RINTHH_14160"/>
<feature type="domain" description="RCK C-terminal" evidence="2">
    <location>
        <begin position="166"/>
        <end position="245"/>
    </location>
</feature>
<dbReference type="Gene3D" id="3.30.70.1450">
    <property type="entry name" value="Regulator of K+ conductance, C-terminal domain"/>
    <property type="match status" value="1"/>
</dbReference>